<organism evidence="4 5">
    <name type="scientific">Tulasnella calospora MUT 4182</name>
    <dbReference type="NCBI Taxonomy" id="1051891"/>
    <lineage>
        <taxon>Eukaryota</taxon>
        <taxon>Fungi</taxon>
        <taxon>Dikarya</taxon>
        <taxon>Basidiomycota</taxon>
        <taxon>Agaricomycotina</taxon>
        <taxon>Agaricomycetes</taxon>
        <taxon>Cantharellales</taxon>
        <taxon>Tulasnellaceae</taxon>
        <taxon>Tulasnella</taxon>
    </lineage>
</organism>
<name>A0A0C3QXS9_9AGAM</name>
<dbReference type="HOGENOM" id="CLU_039761_0_1_1"/>
<accession>A0A0C3QXS9</accession>
<dbReference type="AlphaFoldDB" id="A0A0C3QXS9"/>
<feature type="compositionally biased region" description="Polar residues" evidence="2">
    <location>
        <begin position="33"/>
        <end position="56"/>
    </location>
</feature>
<gene>
    <name evidence="4" type="ORF">M407DRAFT_227054</name>
</gene>
<dbReference type="EMBL" id="KN822945">
    <property type="protein sequence ID" value="KIO33914.1"/>
    <property type="molecule type" value="Genomic_DNA"/>
</dbReference>
<feature type="domain" description="Integrase core" evidence="3">
    <location>
        <begin position="199"/>
        <end position="370"/>
    </location>
</feature>
<evidence type="ECO:0000256" key="1">
    <source>
        <dbReference type="SAM" id="Coils"/>
    </source>
</evidence>
<dbReference type="STRING" id="1051891.A0A0C3QXS9"/>
<evidence type="ECO:0000259" key="3">
    <source>
        <dbReference type="Pfam" id="PF24764"/>
    </source>
</evidence>
<reference evidence="4 5" key="1">
    <citation type="submission" date="2014-04" db="EMBL/GenBank/DDBJ databases">
        <authorList>
            <consortium name="DOE Joint Genome Institute"/>
            <person name="Kuo A."/>
            <person name="Girlanda M."/>
            <person name="Perotto S."/>
            <person name="Kohler A."/>
            <person name="Nagy L.G."/>
            <person name="Floudas D."/>
            <person name="Copeland A."/>
            <person name="Barry K.W."/>
            <person name="Cichocki N."/>
            <person name="Veneault-Fourrey C."/>
            <person name="LaButti K."/>
            <person name="Lindquist E.A."/>
            <person name="Lipzen A."/>
            <person name="Lundell T."/>
            <person name="Morin E."/>
            <person name="Murat C."/>
            <person name="Sun H."/>
            <person name="Tunlid A."/>
            <person name="Henrissat B."/>
            <person name="Grigoriev I.V."/>
            <person name="Hibbett D.S."/>
            <person name="Martin F."/>
            <person name="Nordberg H.P."/>
            <person name="Cantor M.N."/>
            <person name="Hua S.X."/>
        </authorList>
    </citation>
    <scope>NUCLEOTIDE SEQUENCE [LARGE SCALE GENOMIC DNA]</scope>
    <source>
        <strain evidence="4 5">MUT 4182</strain>
    </source>
</reference>
<evidence type="ECO:0000313" key="5">
    <source>
        <dbReference type="Proteomes" id="UP000054248"/>
    </source>
</evidence>
<proteinExistence type="predicted"/>
<feature type="region of interest" description="Disordered" evidence="2">
    <location>
        <begin position="1"/>
        <end position="61"/>
    </location>
</feature>
<evidence type="ECO:0000256" key="2">
    <source>
        <dbReference type="SAM" id="MobiDB-lite"/>
    </source>
</evidence>
<feature type="coiled-coil region" evidence="1">
    <location>
        <begin position="345"/>
        <end position="372"/>
    </location>
</feature>
<dbReference type="Proteomes" id="UP000054248">
    <property type="component" value="Unassembled WGS sequence"/>
</dbReference>
<evidence type="ECO:0000313" key="4">
    <source>
        <dbReference type="EMBL" id="KIO33914.1"/>
    </source>
</evidence>
<dbReference type="OrthoDB" id="5392716at2759"/>
<keyword evidence="5" id="KW-1185">Reference proteome</keyword>
<dbReference type="InterPro" id="IPR058913">
    <property type="entry name" value="Integrase_dom_put"/>
</dbReference>
<dbReference type="PANTHER" id="PTHR46177:SF1">
    <property type="entry name" value="INTEGRASE CATALYTIC DOMAIN-CONTAINING PROTEIN"/>
    <property type="match status" value="1"/>
</dbReference>
<dbReference type="PANTHER" id="PTHR46177">
    <property type="entry name" value="INTEGRASE CATALYTIC DOMAIN-CONTAINING PROTEIN"/>
    <property type="match status" value="1"/>
</dbReference>
<dbReference type="Pfam" id="PF24764">
    <property type="entry name" value="rva_4"/>
    <property type="match status" value="1"/>
</dbReference>
<reference evidence="5" key="2">
    <citation type="submission" date="2015-01" db="EMBL/GenBank/DDBJ databases">
        <title>Evolutionary Origins and Diversification of the Mycorrhizal Mutualists.</title>
        <authorList>
            <consortium name="DOE Joint Genome Institute"/>
            <consortium name="Mycorrhizal Genomics Consortium"/>
            <person name="Kohler A."/>
            <person name="Kuo A."/>
            <person name="Nagy L.G."/>
            <person name="Floudas D."/>
            <person name="Copeland A."/>
            <person name="Barry K.W."/>
            <person name="Cichocki N."/>
            <person name="Veneault-Fourrey C."/>
            <person name="LaButti K."/>
            <person name="Lindquist E.A."/>
            <person name="Lipzen A."/>
            <person name="Lundell T."/>
            <person name="Morin E."/>
            <person name="Murat C."/>
            <person name="Riley R."/>
            <person name="Ohm R."/>
            <person name="Sun H."/>
            <person name="Tunlid A."/>
            <person name="Henrissat B."/>
            <person name="Grigoriev I.V."/>
            <person name="Hibbett D.S."/>
            <person name="Martin F."/>
        </authorList>
    </citation>
    <scope>NUCLEOTIDE SEQUENCE [LARGE SCALE GENOMIC DNA]</scope>
    <source>
        <strain evidence="5">MUT 4182</strain>
    </source>
</reference>
<keyword evidence="1" id="KW-0175">Coiled coil</keyword>
<feature type="compositionally biased region" description="Low complexity" evidence="2">
    <location>
        <begin position="14"/>
        <end position="25"/>
    </location>
</feature>
<sequence length="468" mass="52305">MNPARPSQPKKTAKTTTSKWAITAANSSEDPDSTSGGESESKNLFYNRNPDGNNQHDGGLPNTREVRLWLQRWAAKGVHNRKMLKDLALAELGYKCSESTIGRARMHWGIKASGATLKCLGIKEAKKIIKDAMDKNPSRSHGLRGTCDAILADNGFSLPQQFVRKTMKEFDPEGFELRKPGAKIIHRGVLTAAGLHEEWSGDGHDGIGKYGLYIWGVRDKWSRAWLGVRVVPNNRLQEIVAYVWLGIVYEVGGVPVQMTTDCGSENPVIYGLTNALREEYAPGLNSTETPAHRFLKSVHNITIERGWHSLKMAVLKDIKNLYEDDDECINPANPKHFLLARHIWSVAVQKRLDEARDQLNNHKSRRDKTQALQSGVSPAVLMALPKQYGADNFLIEVDRKVVKEMMDELGGEDLVRFVTRGYEEKVKTIQAELGLGEFTVYNAWDSFTAILPFMPAPEPDELAFAGIQ</sequence>
<protein>
    <recommendedName>
        <fullName evidence="3">Integrase core domain-containing protein</fullName>
    </recommendedName>
</protein>